<evidence type="ECO:0000313" key="2">
    <source>
        <dbReference type="WBParaSite" id="RSKR_0001059000.2"/>
    </source>
</evidence>
<dbReference type="WBParaSite" id="RSKR_0001059000.2">
    <property type="protein sequence ID" value="RSKR_0001059000.2"/>
    <property type="gene ID" value="RSKR_0001059000"/>
</dbReference>
<proteinExistence type="predicted"/>
<name>A0AC35UE63_9BILA</name>
<protein>
    <submittedName>
        <fullName evidence="2">Nuclear receptor domain-containing protein</fullName>
    </submittedName>
</protein>
<sequence>MLNERSSPGSNATTTSRRTSVCSSISERPDSCAASTSGDSNSSSKKRGSGNKICKVCGDVSYSFNFNLISCESCKAFFRRNAFKKVSIGCSSKIVIYLNYINLRCPFSGNCEINLISRRFCQKCRLDKCISLGMKKELILSEEERERKNKMVRDKRIRIKKERELVERKKLERALTRTENEPEPKEEKPLCEAKLFPVNKSECCCKCQCGKYSQDRSLEEIFSSILGYPNLNTSPHQQQTSPQQINLEANILTSATTNIPTIPPLPSNFGNSHLLNEKISPMQQSLPTSIPTSMPLSAQMAIQNALANFNFQQNQYQNNNLIMNNNMFDSLMANGLIKPLYLNNTVFGTTQNQIQPMDIMY</sequence>
<dbReference type="Proteomes" id="UP000095286">
    <property type="component" value="Unplaced"/>
</dbReference>
<organism evidence="1 2">
    <name type="scientific">Rhabditophanes sp. KR3021</name>
    <dbReference type="NCBI Taxonomy" id="114890"/>
    <lineage>
        <taxon>Eukaryota</taxon>
        <taxon>Metazoa</taxon>
        <taxon>Ecdysozoa</taxon>
        <taxon>Nematoda</taxon>
        <taxon>Chromadorea</taxon>
        <taxon>Rhabditida</taxon>
        <taxon>Tylenchina</taxon>
        <taxon>Panagrolaimomorpha</taxon>
        <taxon>Strongyloidoidea</taxon>
        <taxon>Alloionematidae</taxon>
        <taxon>Rhabditophanes</taxon>
    </lineage>
</organism>
<accession>A0AC35UE63</accession>
<evidence type="ECO:0000313" key="1">
    <source>
        <dbReference type="Proteomes" id="UP000095286"/>
    </source>
</evidence>
<reference evidence="2" key="1">
    <citation type="submission" date="2016-11" db="UniProtKB">
        <authorList>
            <consortium name="WormBaseParasite"/>
        </authorList>
    </citation>
    <scope>IDENTIFICATION</scope>
    <source>
        <strain evidence="2">KR3021</strain>
    </source>
</reference>